<gene>
    <name evidence="2" type="ORF">HBF25_05620</name>
</gene>
<dbReference type="InterPro" id="IPR036102">
    <property type="entry name" value="OsmC/Ohrsf"/>
</dbReference>
<evidence type="ECO:0000313" key="2">
    <source>
        <dbReference type="EMBL" id="NII05871.1"/>
    </source>
</evidence>
<dbReference type="SUPFAM" id="SSF82784">
    <property type="entry name" value="OsmC-like"/>
    <property type="match status" value="1"/>
</dbReference>
<accession>A0A7X5ZHL6</accession>
<dbReference type="RefSeq" id="WP_166946985.1">
    <property type="nucleotide sequence ID" value="NZ_CP077072.1"/>
</dbReference>
<dbReference type="AlphaFoldDB" id="A0A7X5ZHL6"/>
<reference evidence="2 3" key="1">
    <citation type="submission" date="2020-03" db="EMBL/GenBank/DDBJ databases">
        <authorList>
            <person name="Lai Q."/>
        </authorList>
    </citation>
    <scope>NUCLEOTIDE SEQUENCE [LARGE SCALE GENOMIC DNA]</scope>
    <source>
        <strain evidence="2 3">CCUG 25036</strain>
    </source>
</reference>
<dbReference type="Proteomes" id="UP000490980">
    <property type="component" value="Unassembled WGS sequence"/>
</dbReference>
<proteinExistence type="inferred from homology"/>
<dbReference type="PANTHER" id="PTHR33797">
    <property type="entry name" value="ORGANIC HYDROPEROXIDE RESISTANCE PROTEIN-LIKE"/>
    <property type="match status" value="1"/>
</dbReference>
<dbReference type="InterPro" id="IPR015946">
    <property type="entry name" value="KH_dom-like_a/b"/>
</dbReference>
<dbReference type="PANTHER" id="PTHR33797:SF2">
    <property type="entry name" value="ORGANIC HYDROPEROXIDE RESISTANCE PROTEIN-LIKE"/>
    <property type="match status" value="1"/>
</dbReference>
<evidence type="ECO:0000313" key="3">
    <source>
        <dbReference type="Proteomes" id="UP000490980"/>
    </source>
</evidence>
<dbReference type="Pfam" id="PF02566">
    <property type="entry name" value="OsmC"/>
    <property type="match status" value="1"/>
</dbReference>
<dbReference type="InterPro" id="IPR003718">
    <property type="entry name" value="OsmC/Ohr_fam"/>
</dbReference>
<name>A0A7X5ZHL6_9GAMM</name>
<protein>
    <submittedName>
        <fullName evidence="2">Organic hydroperoxide resistance protein</fullName>
    </submittedName>
</protein>
<dbReference type="Gene3D" id="2.20.25.10">
    <property type="match status" value="1"/>
</dbReference>
<dbReference type="GO" id="GO:0006979">
    <property type="term" value="P:response to oxidative stress"/>
    <property type="evidence" value="ECO:0007669"/>
    <property type="project" value="InterPro"/>
</dbReference>
<dbReference type="EMBL" id="JAARLZ010000003">
    <property type="protein sequence ID" value="NII05871.1"/>
    <property type="molecule type" value="Genomic_DNA"/>
</dbReference>
<keyword evidence="3" id="KW-1185">Reference proteome</keyword>
<dbReference type="Gene3D" id="3.30.300.20">
    <property type="match status" value="1"/>
</dbReference>
<comment type="caution">
    <text evidence="2">The sequence shown here is derived from an EMBL/GenBank/DDBJ whole genome shotgun (WGS) entry which is preliminary data.</text>
</comment>
<dbReference type="InterPro" id="IPR019953">
    <property type="entry name" value="OHR"/>
</dbReference>
<organism evidence="2 3">
    <name type="scientific">Luteibacter anthropi</name>
    <dbReference type="NCBI Taxonomy" id="564369"/>
    <lineage>
        <taxon>Bacteria</taxon>
        <taxon>Pseudomonadati</taxon>
        <taxon>Pseudomonadota</taxon>
        <taxon>Gammaproteobacteria</taxon>
        <taxon>Lysobacterales</taxon>
        <taxon>Rhodanobacteraceae</taxon>
        <taxon>Luteibacter</taxon>
    </lineage>
</organism>
<dbReference type="NCBIfam" id="TIGR03561">
    <property type="entry name" value="organ_hyd_perox"/>
    <property type="match status" value="1"/>
</dbReference>
<sequence>MSNLSKVQKIVYTAHAKVAGGREGHVKSDDGLIDLQLRLPKEMGGAGGGSNPEQLFAAGYAACFEGAVRFVASQKKVNVDGASVASSVGIGPREGSGFAIQVKLEVSLPGVDDAVAQDIVKTAHHDVCPYSHATRGNVDVDVSVNGKAVA</sequence>
<evidence type="ECO:0000256" key="1">
    <source>
        <dbReference type="ARBA" id="ARBA00007378"/>
    </source>
</evidence>
<comment type="similarity">
    <text evidence="1">Belongs to the OsmC/Ohr family.</text>
</comment>